<proteinExistence type="predicted"/>
<dbReference type="EMBL" id="BKCJ011191497">
    <property type="protein sequence ID" value="GFD01460.1"/>
    <property type="molecule type" value="Genomic_DNA"/>
</dbReference>
<gene>
    <name evidence="1" type="ORF">Tci_873429</name>
</gene>
<dbReference type="AlphaFoldDB" id="A0A699SV33"/>
<organism evidence="1">
    <name type="scientific">Tanacetum cinerariifolium</name>
    <name type="common">Dalmatian daisy</name>
    <name type="synonym">Chrysanthemum cinerariifolium</name>
    <dbReference type="NCBI Taxonomy" id="118510"/>
    <lineage>
        <taxon>Eukaryota</taxon>
        <taxon>Viridiplantae</taxon>
        <taxon>Streptophyta</taxon>
        <taxon>Embryophyta</taxon>
        <taxon>Tracheophyta</taxon>
        <taxon>Spermatophyta</taxon>
        <taxon>Magnoliopsida</taxon>
        <taxon>eudicotyledons</taxon>
        <taxon>Gunneridae</taxon>
        <taxon>Pentapetalae</taxon>
        <taxon>asterids</taxon>
        <taxon>campanulids</taxon>
        <taxon>Asterales</taxon>
        <taxon>Asteraceae</taxon>
        <taxon>Asteroideae</taxon>
        <taxon>Anthemideae</taxon>
        <taxon>Anthemidinae</taxon>
        <taxon>Tanacetum</taxon>
    </lineage>
</organism>
<name>A0A699SV33_TANCI</name>
<comment type="caution">
    <text evidence="1">The sequence shown here is derived from an EMBL/GenBank/DDBJ whole genome shotgun (WGS) entry which is preliminary data.</text>
</comment>
<protein>
    <submittedName>
        <fullName evidence="1">Uncharacterized protein</fullName>
    </submittedName>
</protein>
<accession>A0A699SV33</accession>
<sequence>MGSQLRLRFEQEAKLLKKSVAQRVAALQEQVSGEEKLKASFEEFKRYEDDRVEQRCAELDGRLDALSIDFDEELYPHMLTAIAGR</sequence>
<feature type="non-terminal residue" evidence="1">
    <location>
        <position position="85"/>
    </location>
</feature>
<reference evidence="1" key="1">
    <citation type="journal article" date="2019" name="Sci. Rep.">
        <title>Draft genome of Tanacetum cinerariifolium, the natural source of mosquito coil.</title>
        <authorList>
            <person name="Yamashiro T."/>
            <person name="Shiraishi A."/>
            <person name="Satake H."/>
            <person name="Nakayama K."/>
        </authorList>
    </citation>
    <scope>NUCLEOTIDE SEQUENCE</scope>
</reference>
<evidence type="ECO:0000313" key="1">
    <source>
        <dbReference type="EMBL" id="GFD01460.1"/>
    </source>
</evidence>